<dbReference type="SMART" id="SM00347">
    <property type="entry name" value="HTH_MARR"/>
    <property type="match status" value="1"/>
</dbReference>
<dbReference type="PANTHER" id="PTHR33164:SF99">
    <property type="entry name" value="MARR FAMILY REGULATORY PROTEIN"/>
    <property type="match status" value="1"/>
</dbReference>
<proteinExistence type="predicted"/>
<sequence length="143" mass="16150">MRAWRAYIVGSQMLSYRLHRELQDNHGLALGDYEILVRLSEQPGLRMRMSVLAGELASSKSRLSHQISRMEQADLVTRTECPSDGRGVFAELTEKGMAVLRAAAPTHLDGVRTHLIDLISDEEQAVLARVFERVDDHLRGQRN</sequence>
<dbReference type="PROSITE" id="PS50995">
    <property type="entry name" value="HTH_MARR_2"/>
    <property type="match status" value="1"/>
</dbReference>
<accession>A0ABV5ZZP2</accession>
<dbReference type="InterPro" id="IPR036388">
    <property type="entry name" value="WH-like_DNA-bd_sf"/>
</dbReference>
<comment type="caution">
    <text evidence="2">The sequence shown here is derived from an EMBL/GenBank/DDBJ whole genome shotgun (WGS) entry which is preliminary data.</text>
</comment>
<dbReference type="Proteomes" id="UP001589693">
    <property type="component" value="Unassembled WGS sequence"/>
</dbReference>
<dbReference type="PANTHER" id="PTHR33164">
    <property type="entry name" value="TRANSCRIPTIONAL REGULATOR, MARR FAMILY"/>
    <property type="match status" value="1"/>
</dbReference>
<dbReference type="RefSeq" id="WP_377855918.1">
    <property type="nucleotide sequence ID" value="NZ_JBHLZU010000018.1"/>
</dbReference>
<gene>
    <name evidence="2" type="ORF">ACFFQA_20770</name>
</gene>
<dbReference type="InterPro" id="IPR039422">
    <property type="entry name" value="MarR/SlyA-like"/>
</dbReference>
<organism evidence="2 3">
    <name type="scientific">Allokutzneria oryzae</name>
    <dbReference type="NCBI Taxonomy" id="1378989"/>
    <lineage>
        <taxon>Bacteria</taxon>
        <taxon>Bacillati</taxon>
        <taxon>Actinomycetota</taxon>
        <taxon>Actinomycetes</taxon>
        <taxon>Pseudonocardiales</taxon>
        <taxon>Pseudonocardiaceae</taxon>
        <taxon>Allokutzneria</taxon>
    </lineage>
</organism>
<dbReference type="EMBL" id="JBHLZU010000018">
    <property type="protein sequence ID" value="MFB9906372.1"/>
    <property type="molecule type" value="Genomic_DNA"/>
</dbReference>
<evidence type="ECO:0000313" key="2">
    <source>
        <dbReference type="EMBL" id="MFB9906372.1"/>
    </source>
</evidence>
<protein>
    <submittedName>
        <fullName evidence="2">MarR family winged helix-turn-helix transcriptional regulator</fullName>
    </submittedName>
</protein>
<dbReference type="InterPro" id="IPR000835">
    <property type="entry name" value="HTH_MarR-typ"/>
</dbReference>
<feature type="domain" description="HTH marR-type" evidence="1">
    <location>
        <begin position="1"/>
        <end position="136"/>
    </location>
</feature>
<evidence type="ECO:0000259" key="1">
    <source>
        <dbReference type="PROSITE" id="PS50995"/>
    </source>
</evidence>
<evidence type="ECO:0000313" key="3">
    <source>
        <dbReference type="Proteomes" id="UP001589693"/>
    </source>
</evidence>
<dbReference type="Gene3D" id="1.10.10.10">
    <property type="entry name" value="Winged helix-like DNA-binding domain superfamily/Winged helix DNA-binding domain"/>
    <property type="match status" value="1"/>
</dbReference>
<dbReference type="Pfam" id="PF01047">
    <property type="entry name" value="MarR"/>
    <property type="match status" value="1"/>
</dbReference>
<dbReference type="InterPro" id="IPR036390">
    <property type="entry name" value="WH_DNA-bd_sf"/>
</dbReference>
<keyword evidence="3" id="KW-1185">Reference proteome</keyword>
<name>A0ABV5ZZP2_9PSEU</name>
<dbReference type="PRINTS" id="PR00598">
    <property type="entry name" value="HTHMARR"/>
</dbReference>
<dbReference type="SUPFAM" id="SSF46785">
    <property type="entry name" value="Winged helix' DNA-binding domain"/>
    <property type="match status" value="1"/>
</dbReference>
<reference evidence="2 3" key="1">
    <citation type="submission" date="2024-09" db="EMBL/GenBank/DDBJ databases">
        <authorList>
            <person name="Sun Q."/>
            <person name="Mori K."/>
        </authorList>
    </citation>
    <scope>NUCLEOTIDE SEQUENCE [LARGE SCALE GENOMIC DNA]</scope>
    <source>
        <strain evidence="2 3">TBRC 7907</strain>
    </source>
</reference>